<reference evidence="2 3" key="1">
    <citation type="submission" date="2024-04" db="EMBL/GenBank/DDBJ databases">
        <title>Genome sequencing and assembly of rice foliar adapted Chryseobacterium endophyticum OsEnb-ALM-A6.</title>
        <authorList>
            <person name="Kumar S."/>
            <person name="Javed M."/>
            <person name="Chouhan V."/>
            <person name="Charishma K."/>
            <person name="Patel A."/>
            <person name="Kumar M."/>
            <person name="Sahu K.P."/>
            <person name="Kumar A."/>
        </authorList>
    </citation>
    <scope>NUCLEOTIDE SEQUENCE [LARGE SCALE GENOMIC DNA]</scope>
    <source>
        <strain evidence="2 3">OsEnb-ALM-A6</strain>
    </source>
</reference>
<dbReference type="RefSeq" id="WP_294198002.1">
    <property type="nucleotide sequence ID" value="NZ_CP154834.1"/>
</dbReference>
<keyword evidence="1" id="KW-0472">Membrane</keyword>
<feature type="transmembrane region" description="Helical" evidence="1">
    <location>
        <begin position="12"/>
        <end position="27"/>
    </location>
</feature>
<evidence type="ECO:0000313" key="3">
    <source>
        <dbReference type="Proteomes" id="UP001463665"/>
    </source>
</evidence>
<feature type="transmembrane region" description="Helical" evidence="1">
    <location>
        <begin position="39"/>
        <end position="60"/>
    </location>
</feature>
<proteinExistence type="predicted"/>
<dbReference type="Proteomes" id="UP001463665">
    <property type="component" value="Chromosome"/>
</dbReference>
<protein>
    <submittedName>
        <fullName evidence="2">Uncharacterized protein</fullName>
    </submittedName>
</protein>
<evidence type="ECO:0000313" key="2">
    <source>
        <dbReference type="EMBL" id="XAO74405.1"/>
    </source>
</evidence>
<sequence>MKALTLCKIQSCIYLFIIIFSLQHFFFREFNYAFDGYEIMVSGIMGVSFISVLISVVILIRQGVVFINRKNIREIEMKYLVLNLVLYYGTLISSLCLSGEIRH</sequence>
<organism evidence="2 3">
    <name type="scientific">Chryseobacterium endophyticum</name>
    <dbReference type="NCBI Taxonomy" id="1854762"/>
    <lineage>
        <taxon>Bacteria</taxon>
        <taxon>Pseudomonadati</taxon>
        <taxon>Bacteroidota</taxon>
        <taxon>Flavobacteriia</taxon>
        <taxon>Flavobacteriales</taxon>
        <taxon>Weeksellaceae</taxon>
        <taxon>Chryseobacterium group</taxon>
        <taxon>Chryseobacterium</taxon>
    </lineage>
</organism>
<feature type="transmembrane region" description="Helical" evidence="1">
    <location>
        <begin position="80"/>
        <end position="101"/>
    </location>
</feature>
<gene>
    <name evidence="2" type="ORF">AAFP95_22885</name>
</gene>
<evidence type="ECO:0000256" key="1">
    <source>
        <dbReference type="SAM" id="Phobius"/>
    </source>
</evidence>
<keyword evidence="3" id="KW-1185">Reference proteome</keyword>
<accession>A0AAU6WQR8</accession>
<keyword evidence="1" id="KW-0812">Transmembrane</keyword>
<dbReference type="AlphaFoldDB" id="A0AAU6WQR8"/>
<dbReference type="EMBL" id="CP154834">
    <property type="protein sequence ID" value="XAO74405.1"/>
    <property type="molecule type" value="Genomic_DNA"/>
</dbReference>
<keyword evidence="1" id="KW-1133">Transmembrane helix</keyword>
<name>A0AAU6WQR8_9FLAO</name>